<organism evidence="1 2">
    <name type="scientific">Methylobacterium durans</name>
    <dbReference type="NCBI Taxonomy" id="2202825"/>
    <lineage>
        <taxon>Bacteria</taxon>
        <taxon>Pseudomonadati</taxon>
        <taxon>Pseudomonadota</taxon>
        <taxon>Alphaproteobacteria</taxon>
        <taxon>Hyphomicrobiales</taxon>
        <taxon>Methylobacteriaceae</taxon>
        <taxon>Methylobacterium</taxon>
    </lineage>
</organism>
<sequence length="62" mass="6406">MNMRHFKAALVAVAVLAGTGGLVRAELALAQSGTVIMDEAHAQMGGPLFQVTNLQTQAAKKA</sequence>
<dbReference type="AlphaFoldDB" id="A0A2U8W998"/>
<proteinExistence type="predicted"/>
<dbReference type="Proteomes" id="UP000245926">
    <property type="component" value="Chromosome"/>
</dbReference>
<reference evidence="2" key="1">
    <citation type="submission" date="2018-05" db="EMBL/GenBank/DDBJ databases">
        <title>Complete Genome Sequence of Methylobacterium sp. 17SD2-17.</title>
        <authorList>
            <person name="Srinivasan S."/>
        </authorList>
    </citation>
    <scope>NUCLEOTIDE SEQUENCE [LARGE SCALE GENOMIC DNA]</scope>
    <source>
        <strain evidence="2">17SD2-17</strain>
    </source>
</reference>
<evidence type="ECO:0000313" key="1">
    <source>
        <dbReference type="EMBL" id="AWN42705.1"/>
    </source>
</evidence>
<evidence type="ECO:0000313" key="2">
    <source>
        <dbReference type="Proteomes" id="UP000245926"/>
    </source>
</evidence>
<dbReference type="KEGG" id="mets:DK389_22110"/>
<accession>A0A2U8W998</accession>
<gene>
    <name evidence="1" type="ORF">DK389_22110</name>
</gene>
<name>A0A2U8W998_9HYPH</name>
<keyword evidence="2" id="KW-1185">Reference proteome</keyword>
<dbReference type="EMBL" id="CP029550">
    <property type="protein sequence ID" value="AWN42705.1"/>
    <property type="molecule type" value="Genomic_DNA"/>
</dbReference>
<protein>
    <submittedName>
        <fullName evidence="1">Uncharacterized protein</fullName>
    </submittedName>
</protein>